<evidence type="ECO:0000256" key="1">
    <source>
        <dbReference type="SAM" id="SignalP"/>
    </source>
</evidence>
<protein>
    <recommendedName>
        <fullName evidence="4">Secreted protein</fullName>
    </recommendedName>
</protein>
<organism evidence="2 3">
    <name type="scientific">Colletotrichum sojae</name>
    <dbReference type="NCBI Taxonomy" id="2175907"/>
    <lineage>
        <taxon>Eukaryota</taxon>
        <taxon>Fungi</taxon>
        <taxon>Dikarya</taxon>
        <taxon>Ascomycota</taxon>
        <taxon>Pezizomycotina</taxon>
        <taxon>Sordariomycetes</taxon>
        <taxon>Hypocreomycetidae</taxon>
        <taxon>Glomerellales</taxon>
        <taxon>Glomerellaceae</taxon>
        <taxon>Colletotrichum</taxon>
        <taxon>Colletotrichum orchidearum species complex</taxon>
    </lineage>
</organism>
<accession>A0A8H6J535</accession>
<evidence type="ECO:0008006" key="4">
    <source>
        <dbReference type="Google" id="ProtNLM"/>
    </source>
</evidence>
<proteinExistence type="predicted"/>
<comment type="caution">
    <text evidence="2">The sequence shown here is derived from an EMBL/GenBank/DDBJ whole genome shotgun (WGS) entry which is preliminary data.</text>
</comment>
<dbReference type="Proteomes" id="UP000652219">
    <property type="component" value="Unassembled WGS sequence"/>
</dbReference>
<gene>
    <name evidence="2" type="ORF">CSOJ01_08762</name>
</gene>
<name>A0A8H6J535_9PEZI</name>
<sequence>MKFFSLALVVPLVSAVCNTAQNQVSLTFMRSTFYEYEEHEVCPATGSCVNMQSGPDGWSQKANWVIMKGNTCVRFYGDYDCPSGAKAWEPPCYDVDWSSAVLSEWQNGAMKSYAVWKQ</sequence>
<evidence type="ECO:0000313" key="2">
    <source>
        <dbReference type="EMBL" id="KAF6806542.1"/>
    </source>
</evidence>
<dbReference type="EMBL" id="WIGN01000156">
    <property type="protein sequence ID" value="KAF6806542.1"/>
    <property type="molecule type" value="Genomic_DNA"/>
</dbReference>
<evidence type="ECO:0000313" key="3">
    <source>
        <dbReference type="Proteomes" id="UP000652219"/>
    </source>
</evidence>
<feature type="chain" id="PRO_5034472761" description="Secreted protein" evidence="1">
    <location>
        <begin position="16"/>
        <end position="118"/>
    </location>
</feature>
<keyword evidence="3" id="KW-1185">Reference proteome</keyword>
<reference evidence="2 3" key="1">
    <citation type="journal article" date="2020" name="Phytopathology">
        <title>Genome Sequence Resources of Colletotrichum truncatum, C. plurivorum, C. musicola, and C. sojae: Four Species Pathogenic to Soybean (Glycine max).</title>
        <authorList>
            <person name="Rogerio F."/>
            <person name="Boufleur T.R."/>
            <person name="Ciampi-Guillardi M."/>
            <person name="Sukno S.A."/>
            <person name="Thon M.R."/>
            <person name="Massola Junior N.S."/>
            <person name="Baroncelli R."/>
        </authorList>
    </citation>
    <scope>NUCLEOTIDE SEQUENCE [LARGE SCALE GENOMIC DNA]</scope>
    <source>
        <strain evidence="2 3">LFN0009</strain>
    </source>
</reference>
<keyword evidence="1" id="KW-0732">Signal</keyword>
<dbReference type="AlphaFoldDB" id="A0A8H6J535"/>
<feature type="signal peptide" evidence="1">
    <location>
        <begin position="1"/>
        <end position="15"/>
    </location>
</feature>